<dbReference type="PANTHER" id="PTHR11384">
    <property type="entry name" value="ATP-BINDING CASSETTE, SUB-FAMILY D MEMBER"/>
    <property type="match status" value="1"/>
</dbReference>
<comment type="subcellular location">
    <subcellularLocation>
        <location evidence="1">Cell membrane</location>
        <topology evidence="1">Multi-pass membrane protein</topology>
    </subcellularLocation>
</comment>
<dbReference type="PANTHER" id="PTHR11384:SF59">
    <property type="entry name" value="LYSOSOMAL COBALAMIN TRANSPORTER ABCD4"/>
    <property type="match status" value="1"/>
</dbReference>
<dbReference type="KEGG" id="pami:JCM7686_pAMI4p005"/>
<evidence type="ECO:0000256" key="2">
    <source>
        <dbReference type="ARBA" id="ARBA00022448"/>
    </source>
</evidence>
<keyword evidence="7 8" id="KW-0472">Membrane</keyword>
<dbReference type="eggNOG" id="COG4178">
    <property type="taxonomic scope" value="Bacteria"/>
</dbReference>
<protein>
    <submittedName>
        <fullName evidence="11">ABC transporter, permease component</fullName>
    </submittedName>
</protein>
<keyword evidence="12" id="KW-1185">Reference proteome</keyword>
<feature type="transmembrane region" description="Helical" evidence="8">
    <location>
        <begin position="205"/>
        <end position="225"/>
    </location>
</feature>
<dbReference type="InterPro" id="IPR003593">
    <property type="entry name" value="AAA+_ATPase"/>
</dbReference>
<dbReference type="EMBL" id="CP006652">
    <property type="protein sequence ID" value="AGT10696.1"/>
    <property type="molecule type" value="Genomic_DNA"/>
</dbReference>
<dbReference type="SMART" id="SM00382">
    <property type="entry name" value="AAA"/>
    <property type="match status" value="1"/>
</dbReference>
<dbReference type="Pfam" id="PF06472">
    <property type="entry name" value="ABC_membrane_2"/>
    <property type="match status" value="1"/>
</dbReference>
<geneLocation type="plasmid" evidence="11 12">
    <name>pAMI4</name>
</geneLocation>
<dbReference type="InterPro" id="IPR036640">
    <property type="entry name" value="ABC1_TM_sf"/>
</dbReference>
<dbReference type="GO" id="GO:0005886">
    <property type="term" value="C:plasma membrane"/>
    <property type="evidence" value="ECO:0007669"/>
    <property type="project" value="UniProtKB-SubCell"/>
</dbReference>
<reference evidence="11 12" key="1">
    <citation type="journal article" date="2014" name="BMC Genomics">
        <title>Architecture and functions of a multipartite genome of the methylotrophic bacterium Paracoccus aminophilus JCM 7686, containing primary and secondary chromids.</title>
        <authorList>
            <person name="Dziewit L."/>
            <person name="Czarnecki J."/>
            <person name="Wibberg D."/>
            <person name="Radlinska M."/>
            <person name="Mrozek P."/>
            <person name="Szymczak M."/>
            <person name="Schluter A."/>
            <person name="Puhler A."/>
            <person name="Bartosik D."/>
        </authorList>
    </citation>
    <scope>NUCLEOTIDE SEQUENCE [LARGE SCALE GENOMIC DNA]</scope>
    <source>
        <strain evidence="11">JCM 7686</strain>
        <plasmid evidence="12">Plasmid pAMI4</plasmid>
    </source>
</reference>
<feature type="domain" description="ABC transmembrane type-1" evidence="10">
    <location>
        <begin position="47"/>
        <end position="349"/>
    </location>
</feature>
<feature type="domain" description="ABC transporter" evidence="9">
    <location>
        <begin position="387"/>
        <end position="588"/>
    </location>
</feature>
<dbReference type="Gene3D" id="1.20.1560.10">
    <property type="entry name" value="ABC transporter type 1, transmembrane domain"/>
    <property type="match status" value="1"/>
</dbReference>
<evidence type="ECO:0000256" key="1">
    <source>
        <dbReference type="ARBA" id="ARBA00004651"/>
    </source>
</evidence>
<evidence type="ECO:0000256" key="6">
    <source>
        <dbReference type="ARBA" id="ARBA00022989"/>
    </source>
</evidence>
<keyword evidence="2" id="KW-0813">Transport</keyword>
<keyword evidence="5" id="KW-0067">ATP-binding</keyword>
<evidence type="ECO:0000256" key="8">
    <source>
        <dbReference type="SAM" id="Phobius"/>
    </source>
</evidence>
<dbReference type="HOGENOM" id="CLU_007587_6_1_5"/>
<accession>S5YZQ9</accession>
<evidence type="ECO:0000256" key="3">
    <source>
        <dbReference type="ARBA" id="ARBA00022692"/>
    </source>
</evidence>
<keyword evidence="6 8" id="KW-1133">Transmembrane helix</keyword>
<evidence type="ECO:0000259" key="9">
    <source>
        <dbReference type="PROSITE" id="PS50893"/>
    </source>
</evidence>
<dbReference type="GO" id="GO:0016887">
    <property type="term" value="F:ATP hydrolysis activity"/>
    <property type="evidence" value="ECO:0007669"/>
    <property type="project" value="InterPro"/>
</dbReference>
<evidence type="ECO:0000259" key="10">
    <source>
        <dbReference type="PROSITE" id="PS50929"/>
    </source>
</evidence>
<evidence type="ECO:0000256" key="4">
    <source>
        <dbReference type="ARBA" id="ARBA00022741"/>
    </source>
</evidence>
<name>S5YZQ9_PARAH</name>
<keyword evidence="4" id="KW-0547">Nucleotide-binding</keyword>
<keyword evidence="11" id="KW-0614">Plasmid</keyword>
<evidence type="ECO:0000313" key="11">
    <source>
        <dbReference type="EMBL" id="AGT10696.1"/>
    </source>
</evidence>
<keyword evidence="3 8" id="KW-0812">Transmembrane</keyword>
<dbReference type="Pfam" id="PF00005">
    <property type="entry name" value="ABC_tran"/>
    <property type="match status" value="1"/>
</dbReference>
<proteinExistence type="predicted"/>
<dbReference type="Gene3D" id="3.40.50.300">
    <property type="entry name" value="P-loop containing nucleotide triphosphate hydrolases"/>
    <property type="match status" value="1"/>
</dbReference>
<feature type="transmembrane region" description="Helical" evidence="8">
    <location>
        <begin position="38"/>
        <end position="61"/>
    </location>
</feature>
<feature type="transmembrane region" description="Helical" evidence="8">
    <location>
        <begin position="81"/>
        <end position="106"/>
    </location>
</feature>
<dbReference type="AlphaFoldDB" id="S5YZQ9"/>
<dbReference type="GO" id="GO:0005524">
    <property type="term" value="F:ATP binding"/>
    <property type="evidence" value="ECO:0007669"/>
    <property type="project" value="UniProtKB-KW"/>
</dbReference>
<dbReference type="SUPFAM" id="SSF90123">
    <property type="entry name" value="ABC transporter transmembrane region"/>
    <property type="match status" value="1"/>
</dbReference>
<gene>
    <name evidence="11" type="ORF">JCM7686_pAMI4p005</name>
</gene>
<dbReference type="Proteomes" id="UP000015480">
    <property type="component" value="Plasmid pAMI4"/>
</dbReference>
<dbReference type="SUPFAM" id="SSF52540">
    <property type="entry name" value="P-loop containing nucleoside triphosphate hydrolases"/>
    <property type="match status" value="1"/>
</dbReference>
<evidence type="ECO:0000313" key="12">
    <source>
        <dbReference type="Proteomes" id="UP000015480"/>
    </source>
</evidence>
<evidence type="ECO:0000256" key="7">
    <source>
        <dbReference type="ARBA" id="ARBA00023136"/>
    </source>
</evidence>
<dbReference type="PROSITE" id="PS50929">
    <property type="entry name" value="ABC_TM1F"/>
    <property type="match status" value="1"/>
</dbReference>
<dbReference type="InterPro" id="IPR003439">
    <property type="entry name" value="ABC_transporter-like_ATP-bd"/>
</dbReference>
<feature type="transmembrane region" description="Helical" evidence="8">
    <location>
        <begin position="173"/>
        <end position="199"/>
    </location>
</feature>
<dbReference type="PATRIC" id="fig|1367847.3.peg.3629"/>
<dbReference type="GO" id="GO:0140359">
    <property type="term" value="F:ABC-type transporter activity"/>
    <property type="evidence" value="ECO:0007669"/>
    <property type="project" value="InterPro"/>
</dbReference>
<dbReference type="InterPro" id="IPR027417">
    <property type="entry name" value="P-loop_NTPase"/>
</dbReference>
<evidence type="ECO:0000256" key="5">
    <source>
        <dbReference type="ARBA" id="ARBA00022840"/>
    </source>
</evidence>
<organism evidence="11 12">
    <name type="scientific">Paracoccus aminophilus JCM 7686</name>
    <dbReference type="NCBI Taxonomy" id="1367847"/>
    <lineage>
        <taxon>Bacteria</taxon>
        <taxon>Pseudomonadati</taxon>
        <taxon>Pseudomonadota</taxon>
        <taxon>Alphaproteobacteria</taxon>
        <taxon>Rhodobacterales</taxon>
        <taxon>Paracoccaceae</taxon>
        <taxon>Paracoccus</taxon>
    </lineage>
</organism>
<sequence length="588" mass="65641">MPERAPDRPSRPSSQRPTLRLTLRRAARLTRAACLGPGAWKAGLLFATILSLSFVEIWISLRQIDWYRDFYNALEKVDAAAAVHQIGIFCILTASGVVTFLIGDYLQKALQLRLRTRLTVQAIDHWLGNRAYWLLRPGFGATPVENPDQRVAEDCRQFVEKILEYSLELISKVVALVSYVALLWSLSSFVLAITVFGFGIEIPRYMVWLAPIYVGLASLVIHLGGRALKRVYFTRERAEADFRHALIQIRASADLVAQTQGEAAEKRRLDQRFGQIELNWRRLMRREFLFYLFHRPYQTTILRVPTFFALPAYLAGAVTLGGMMQLANAFGSVTQTLSWFIFRYRALAEFVAVCERLDGLMQNARAPEPLPGAAQKIDRVASADGWLRLEGLRLSTPDGRWLDPTPDYALRPGARLWIAGGSGQGKTTLLSAVSGLWIWGEGRIEAPAGKFAFLPAGAPVLAETIRAAACHPEDPATHDPKRLHRVLSRLGLGHRLDPCLLETSLSGLSMGERQRLGLARAVMLRPDWLVLDEATAALDPMTEADLLGWLAAELPDTTIIMVAHRRPTGLRLDDTLHIGQTDPERKTA</sequence>
<dbReference type="PROSITE" id="PS50893">
    <property type="entry name" value="ABC_TRANSPORTER_2"/>
    <property type="match status" value="1"/>
</dbReference>
<dbReference type="InterPro" id="IPR050835">
    <property type="entry name" value="ABC_transporter_sub-D"/>
</dbReference>
<dbReference type="InterPro" id="IPR011527">
    <property type="entry name" value="ABC1_TM_dom"/>
</dbReference>